<reference evidence="1 2" key="1">
    <citation type="submission" date="2015-04" db="EMBL/GenBank/DDBJ databases">
        <authorList>
            <person name="Syromyatnikov M.Y."/>
            <person name="Popov V.N."/>
        </authorList>
    </citation>
    <scope>NUCLEOTIDE SEQUENCE [LARGE SCALE GENOMIC DNA]</scope>
</reference>
<dbReference type="AlphaFoldDB" id="A0A1J1HNX3"/>
<gene>
    <name evidence="1" type="ORF">CLUMA_CG001959</name>
</gene>
<dbReference type="Proteomes" id="UP000183832">
    <property type="component" value="Unassembled WGS sequence"/>
</dbReference>
<dbReference type="EMBL" id="CVRI01000006">
    <property type="protein sequence ID" value="CRK88174.1"/>
    <property type="molecule type" value="Genomic_DNA"/>
</dbReference>
<evidence type="ECO:0000313" key="2">
    <source>
        <dbReference type="Proteomes" id="UP000183832"/>
    </source>
</evidence>
<accession>A0A1J1HNX3</accession>
<evidence type="ECO:0000313" key="1">
    <source>
        <dbReference type="EMBL" id="CRK88174.1"/>
    </source>
</evidence>
<protein>
    <submittedName>
        <fullName evidence="1">CLUMA_CG001959, isoform A</fullName>
    </submittedName>
</protein>
<organism evidence="1 2">
    <name type="scientific">Clunio marinus</name>
    <dbReference type="NCBI Taxonomy" id="568069"/>
    <lineage>
        <taxon>Eukaryota</taxon>
        <taxon>Metazoa</taxon>
        <taxon>Ecdysozoa</taxon>
        <taxon>Arthropoda</taxon>
        <taxon>Hexapoda</taxon>
        <taxon>Insecta</taxon>
        <taxon>Pterygota</taxon>
        <taxon>Neoptera</taxon>
        <taxon>Endopterygota</taxon>
        <taxon>Diptera</taxon>
        <taxon>Nematocera</taxon>
        <taxon>Chironomoidea</taxon>
        <taxon>Chironomidae</taxon>
        <taxon>Clunio</taxon>
    </lineage>
</organism>
<name>A0A1J1HNX3_9DIPT</name>
<proteinExistence type="predicted"/>
<sequence length="113" mass="13367">MLKERAGIGILKLTEKEIIMMERNNPQLASLIESKERYEEEWKKKQPAKDRNSSCGEMSVRLNSTFFFKEVSCEIASIIRDQITNRRKALNFMLQKCLCAKELLWFRCEFVIN</sequence>
<keyword evidence="2" id="KW-1185">Reference proteome</keyword>